<keyword evidence="2 6" id="KW-0808">Transferase</keyword>
<evidence type="ECO:0000313" key="6">
    <source>
        <dbReference type="EMBL" id="AHH21522.1"/>
    </source>
</evidence>
<gene>
    <name evidence="6" type="ORF">NONO_c67550</name>
</gene>
<dbReference type="HOGENOM" id="CLU_030558_1_2_11"/>
<dbReference type="AlphaFoldDB" id="W5TQJ3"/>
<reference evidence="6 7" key="1">
    <citation type="journal article" date="2014" name="Appl. Environ. Microbiol.">
        <title>Insights into the Microbial Degradation of Rubber and Gutta-Percha by Analysis of the Complete Genome of Nocardia nova SH22a.</title>
        <authorList>
            <person name="Luo Q."/>
            <person name="Hiessl S."/>
            <person name="Poehlein A."/>
            <person name="Daniel R."/>
            <person name="Steinbuchel A."/>
        </authorList>
    </citation>
    <scope>NUCLEOTIDE SEQUENCE [LARGE SCALE GENOMIC DNA]</scope>
    <source>
        <strain evidence="6">SH22a</strain>
    </source>
</reference>
<dbReference type="InterPro" id="IPR016035">
    <property type="entry name" value="Acyl_Trfase/lysoPLipase"/>
</dbReference>
<dbReference type="InterPro" id="IPR004410">
    <property type="entry name" value="Malonyl_CoA-ACP_transAc_FabD"/>
</dbReference>
<proteinExistence type="predicted"/>
<protein>
    <recommendedName>
        <fullName evidence="1">[acyl-carrier-protein] S-malonyltransferase</fullName>
        <ecNumber evidence="1">2.3.1.39</ecNumber>
    </recommendedName>
</protein>
<organism evidence="6 7">
    <name type="scientific">Nocardia nova SH22a</name>
    <dbReference type="NCBI Taxonomy" id="1415166"/>
    <lineage>
        <taxon>Bacteria</taxon>
        <taxon>Bacillati</taxon>
        <taxon>Actinomycetota</taxon>
        <taxon>Actinomycetes</taxon>
        <taxon>Mycobacteriales</taxon>
        <taxon>Nocardiaceae</taxon>
        <taxon>Nocardia</taxon>
    </lineage>
</organism>
<dbReference type="GO" id="GO:0006633">
    <property type="term" value="P:fatty acid biosynthetic process"/>
    <property type="evidence" value="ECO:0007669"/>
    <property type="project" value="TreeGrafter"/>
</dbReference>
<evidence type="ECO:0000256" key="4">
    <source>
        <dbReference type="ARBA" id="ARBA00048462"/>
    </source>
</evidence>
<keyword evidence="3 6" id="KW-0012">Acyltransferase</keyword>
<dbReference type="PANTHER" id="PTHR42681">
    <property type="entry name" value="MALONYL-COA-ACYL CARRIER PROTEIN TRANSACYLASE, MITOCHONDRIAL"/>
    <property type="match status" value="1"/>
</dbReference>
<evidence type="ECO:0000259" key="5">
    <source>
        <dbReference type="SMART" id="SM00827"/>
    </source>
</evidence>
<evidence type="ECO:0000256" key="3">
    <source>
        <dbReference type="ARBA" id="ARBA00023315"/>
    </source>
</evidence>
<dbReference type="NCBIfam" id="TIGR00128">
    <property type="entry name" value="fabD"/>
    <property type="match status" value="1"/>
</dbReference>
<evidence type="ECO:0000256" key="2">
    <source>
        <dbReference type="ARBA" id="ARBA00022679"/>
    </source>
</evidence>
<sequence>MLAFVFPGQGSQFPGMGKALADTWPIARETFEAADAALGFGLSDLCFDGTAAELARTEYAQPAILAASVAAYRVLVSETGCHPLVVAGHSLGEFTAHVCAGSLDFATAVRLVRRRGALMQEAAGPEAGAMIAVLGLDADVVDEICAAAAHSEVVAIANHNGAGQLVLSGHRGAVARARQLATERGAIIRELEVSAPFHCSLMAPAATRFRTELAAAEFTTPRIPVVDGTSGRWHRTVTDPAGSLSAQICAPVRWDAVMASLSAQGVRYAVEVGPGSRLTSMLRRSEKTIGTAYFGEPADLPVVRGLVEDAPWLRGELGRWRYGEGGDLYAPDTAEIVWSDATEPEPTTGAAWTTRADGARLHRYGRMAMLTPDDLLRTFDPGIWAPREDGAYIRADVGAAVYPDREPETFAPEEWTVDTAGTLHRIDGTRVIWPDGDEWTFTEV</sequence>
<accession>W5TQJ3</accession>
<dbReference type="SMART" id="SM00827">
    <property type="entry name" value="PKS_AT"/>
    <property type="match status" value="1"/>
</dbReference>
<dbReference type="Pfam" id="PF00698">
    <property type="entry name" value="Acyl_transf_1"/>
    <property type="match status" value="1"/>
</dbReference>
<dbReference type="PATRIC" id="fig|1415166.3.peg.6937"/>
<dbReference type="PANTHER" id="PTHR42681:SF1">
    <property type="entry name" value="MALONYL-COA-ACYL CARRIER PROTEIN TRANSACYLASE, MITOCHONDRIAL"/>
    <property type="match status" value="1"/>
</dbReference>
<name>W5TQJ3_9NOCA</name>
<dbReference type="GO" id="GO:0005829">
    <property type="term" value="C:cytosol"/>
    <property type="evidence" value="ECO:0007669"/>
    <property type="project" value="TreeGrafter"/>
</dbReference>
<evidence type="ECO:0000256" key="1">
    <source>
        <dbReference type="ARBA" id="ARBA00013258"/>
    </source>
</evidence>
<dbReference type="eggNOG" id="COG0331">
    <property type="taxonomic scope" value="Bacteria"/>
</dbReference>
<dbReference type="KEGG" id="nno:NONO_c67550"/>
<dbReference type="Gene3D" id="3.30.70.250">
    <property type="entry name" value="Malonyl-CoA ACP transacylase, ACP-binding"/>
    <property type="match status" value="1"/>
</dbReference>
<dbReference type="InterPro" id="IPR050858">
    <property type="entry name" value="Mal-CoA-ACP_Trans/PKS_FabD"/>
</dbReference>
<evidence type="ECO:0000313" key="7">
    <source>
        <dbReference type="Proteomes" id="UP000019150"/>
    </source>
</evidence>
<dbReference type="SUPFAM" id="SSF55048">
    <property type="entry name" value="Probable ACP-binding domain of malonyl-CoA ACP transacylase"/>
    <property type="match status" value="1"/>
</dbReference>
<keyword evidence="7" id="KW-1185">Reference proteome</keyword>
<dbReference type="SUPFAM" id="SSF52151">
    <property type="entry name" value="FabD/lysophospholipase-like"/>
    <property type="match status" value="1"/>
</dbReference>
<dbReference type="InterPro" id="IPR001227">
    <property type="entry name" value="Ac_transferase_dom_sf"/>
</dbReference>
<feature type="domain" description="Malonyl-CoA:ACP transacylase (MAT)" evidence="5">
    <location>
        <begin position="5"/>
        <end position="310"/>
    </location>
</feature>
<dbReference type="RefSeq" id="WP_025352824.1">
    <property type="nucleotide sequence ID" value="NZ_CP006850.1"/>
</dbReference>
<dbReference type="EC" id="2.3.1.39" evidence="1"/>
<comment type="catalytic activity">
    <reaction evidence="4">
        <text>holo-[ACP] + malonyl-CoA = malonyl-[ACP] + CoA</text>
        <dbReference type="Rhea" id="RHEA:41792"/>
        <dbReference type="Rhea" id="RHEA-COMP:9623"/>
        <dbReference type="Rhea" id="RHEA-COMP:9685"/>
        <dbReference type="ChEBI" id="CHEBI:57287"/>
        <dbReference type="ChEBI" id="CHEBI:57384"/>
        <dbReference type="ChEBI" id="CHEBI:64479"/>
        <dbReference type="ChEBI" id="CHEBI:78449"/>
        <dbReference type="EC" id="2.3.1.39"/>
    </reaction>
</comment>
<dbReference type="Gene3D" id="3.40.366.10">
    <property type="entry name" value="Malonyl-Coenzyme A Acyl Carrier Protein, domain 2"/>
    <property type="match status" value="1"/>
</dbReference>
<dbReference type="GO" id="GO:0004314">
    <property type="term" value="F:[acyl-carrier-protein] S-malonyltransferase activity"/>
    <property type="evidence" value="ECO:0007669"/>
    <property type="project" value="UniProtKB-EC"/>
</dbReference>
<dbReference type="InterPro" id="IPR014043">
    <property type="entry name" value="Acyl_transferase_dom"/>
</dbReference>
<dbReference type="EMBL" id="CP006850">
    <property type="protein sequence ID" value="AHH21522.1"/>
    <property type="molecule type" value="Genomic_DNA"/>
</dbReference>
<dbReference type="InterPro" id="IPR016036">
    <property type="entry name" value="Malonyl_transacylase_ACP-bd"/>
</dbReference>
<dbReference type="STRING" id="1415166.NONO_c67550"/>
<dbReference type="Proteomes" id="UP000019150">
    <property type="component" value="Chromosome"/>
</dbReference>